<evidence type="ECO:0000313" key="1">
    <source>
        <dbReference type="EMBL" id="EEX17631.1"/>
    </source>
</evidence>
<dbReference type="Proteomes" id="UP000003327">
    <property type="component" value="Unassembled WGS sequence"/>
</dbReference>
<evidence type="ECO:0000313" key="2">
    <source>
        <dbReference type="Proteomes" id="UP000003327"/>
    </source>
</evidence>
<protein>
    <submittedName>
        <fullName evidence="1">Uncharacterized protein</fullName>
    </submittedName>
</protein>
<dbReference type="HOGENOM" id="CLU_3294604_0_0_10"/>
<sequence length="40" mass="5013">MQIFTWNIYQFWENSLPMGKISYLNQLTHYKDHSDKRKHI</sequence>
<accession>C9MS90</accession>
<organism evidence="1 2">
    <name type="scientific">Prevotella veroralis F0319</name>
    <dbReference type="NCBI Taxonomy" id="649761"/>
    <lineage>
        <taxon>Bacteria</taxon>
        <taxon>Pseudomonadati</taxon>
        <taxon>Bacteroidota</taxon>
        <taxon>Bacteroidia</taxon>
        <taxon>Bacteroidales</taxon>
        <taxon>Prevotellaceae</taxon>
        <taxon>Prevotella</taxon>
    </lineage>
</organism>
<keyword evidence="2" id="KW-1185">Reference proteome</keyword>
<comment type="caution">
    <text evidence="1">The sequence shown here is derived from an EMBL/GenBank/DDBJ whole genome shotgun (WGS) entry which is preliminary data.</text>
</comment>
<name>C9MS90_9BACT</name>
<gene>
    <name evidence="1" type="ORF">HMPREF0973_02504</name>
</gene>
<reference evidence="1 2" key="1">
    <citation type="submission" date="2009-09" db="EMBL/GenBank/DDBJ databases">
        <authorList>
            <person name="Weinstock G."/>
            <person name="Sodergren E."/>
            <person name="Clifton S."/>
            <person name="Fulton L."/>
            <person name="Fulton B."/>
            <person name="Courtney L."/>
            <person name="Fronick C."/>
            <person name="Harrison M."/>
            <person name="Strong C."/>
            <person name="Farmer C."/>
            <person name="Delahaunty K."/>
            <person name="Markovic C."/>
            <person name="Hall O."/>
            <person name="Minx P."/>
            <person name="Tomlinson C."/>
            <person name="Mitreva M."/>
            <person name="Nelson J."/>
            <person name="Hou S."/>
            <person name="Wollam A."/>
            <person name="Pepin K.H."/>
            <person name="Johnson M."/>
            <person name="Bhonagiri V."/>
            <person name="Nash W.E."/>
            <person name="Warren W."/>
            <person name="Chinwalla A."/>
            <person name="Mardis E.R."/>
            <person name="Wilson R.K."/>
        </authorList>
    </citation>
    <scope>NUCLEOTIDE SEQUENCE [LARGE SCALE GENOMIC DNA]</scope>
    <source>
        <strain evidence="1 2">F0319</strain>
    </source>
</reference>
<proteinExistence type="predicted"/>
<dbReference type="EMBL" id="ACVA01000061">
    <property type="protein sequence ID" value="EEX17631.1"/>
    <property type="molecule type" value="Genomic_DNA"/>
</dbReference>
<dbReference type="AlphaFoldDB" id="C9MS90"/>